<dbReference type="EMBL" id="JBHMCT010000023">
    <property type="protein sequence ID" value="MFB9558550.1"/>
    <property type="molecule type" value="Genomic_DNA"/>
</dbReference>
<name>A0ABV5QYD9_9ACTN</name>
<reference evidence="2 3" key="1">
    <citation type="submission" date="2024-09" db="EMBL/GenBank/DDBJ databases">
        <authorList>
            <person name="Sun Q."/>
            <person name="Mori K."/>
        </authorList>
    </citation>
    <scope>NUCLEOTIDE SEQUENCE [LARGE SCALE GENOMIC DNA]</scope>
    <source>
        <strain evidence="2 3">JCM 4414</strain>
    </source>
</reference>
<sequence>MPADPFAVLNALLRAEAARQNHRAADPEPAHPKEPAAARTPAPTRSAEPEGRGD</sequence>
<gene>
    <name evidence="2" type="ORF">ACFFTP_30755</name>
</gene>
<dbReference type="RefSeq" id="WP_345484486.1">
    <property type="nucleotide sequence ID" value="NZ_BAAAWU010000001.1"/>
</dbReference>
<keyword evidence="3" id="KW-1185">Reference proteome</keyword>
<comment type="caution">
    <text evidence="2">The sequence shown here is derived from an EMBL/GenBank/DDBJ whole genome shotgun (WGS) entry which is preliminary data.</text>
</comment>
<feature type="compositionally biased region" description="Basic and acidic residues" evidence="1">
    <location>
        <begin position="17"/>
        <end position="36"/>
    </location>
</feature>
<evidence type="ECO:0000313" key="2">
    <source>
        <dbReference type="EMBL" id="MFB9558550.1"/>
    </source>
</evidence>
<dbReference type="Proteomes" id="UP001589716">
    <property type="component" value="Unassembled WGS sequence"/>
</dbReference>
<evidence type="ECO:0000313" key="3">
    <source>
        <dbReference type="Proteomes" id="UP001589716"/>
    </source>
</evidence>
<feature type="compositionally biased region" description="Low complexity" evidence="1">
    <location>
        <begin position="37"/>
        <end position="46"/>
    </location>
</feature>
<feature type="region of interest" description="Disordered" evidence="1">
    <location>
        <begin position="17"/>
        <end position="54"/>
    </location>
</feature>
<protein>
    <submittedName>
        <fullName evidence="2">Uncharacterized protein</fullName>
    </submittedName>
</protein>
<accession>A0ABV5QYD9</accession>
<proteinExistence type="predicted"/>
<organism evidence="2 3">
    <name type="scientific">Streptomyces roseoviridis</name>
    <dbReference type="NCBI Taxonomy" id="67361"/>
    <lineage>
        <taxon>Bacteria</taxon>
        <taxon>Bacillati</taxon>
        <taxon>Actinomycetota</taxon>
        <taxon>Actinomycetes</taxon>
        <taxon>Kitasatosporales</taxon>
        <taxon>Streptomycetaceae</taxon>
        <taxon>Streptomyces</taxon>
    </lineage>
</organism>
<evidence type="ECO:0000256" key="1">
    <source>
        <dbReference type="SAM" id="MobiDB-lite"/>
    </source>
</evidence>